<sequence length="109" mass="12417">MEYRLTQLLRLPVWLFGISFTFGTLLFLLNLFGDSDIKELSYPIGILYILTAAFINASVFAALIICSFIFKEQQNRVLQHAAILSVNIPIAILYAYIVLNDPFGLKNHY</sequence>
<evidence type="ECO:0000256" key="1">
    <source>
        <dbReference type="SAM" id="Phobius"/>
    </source>
</evidence>
<evidence type="ECO:0000313" key="2">
    <source>
        <dbReference type="EMBL" id="MFD2602935.1"/>
    </source>
</evidence>
<evidence type="ECO:0008006" key="4">
    <source>
        <dbReference type="Google" id="ProtNLM"/>
    </source>
</evidence>
<feature type="transmembrane region" description="Helical" evidence="1">
    <location>
        <begin position="12"/>
        <end position="33"/>
    </location>
</feature>
<accession>A0ABW5NVF2</accession>
<keyword evidence="1" id="KW-1133">Transmembrane helix</keyword>
<protein>
    <recommendedName>
        <fullName evidence="4">Branched-chain amino acid:cation transporter, LIVCS family</fullName>
    </recommendedName>
</protein>
<name>A0ABW5NVF2_9FLAO</name>
<keyword evidence="1" id="KW-0812">Transmembrane</keyword>
<reference evidence="3" key="1">
    <citation type="journal article" date="2019" name="Int. J. Syst. Evol. Microbiol.">
        <title>The Global Catalogue of Microorganisms (GCM) 10K type strain sequencing project: providing services to taxonomists for standard genome sequencing and annotation.</title>
        <authorList>
            <consortium name="The Broad Institute Genomics Platform"/>
            <consortium name="The Broad Institute Genome Sequencing Center for Infectious Disease"/>
            <person name="Wu L."/>
            <person name="Ma J."/>
        </authorList>
    </citation>
    <scope>NUCLEOTIDE SEQUENCE [LARGE SCALE GENOMIC DNA]</scope>
    <source>
        <strain evidence="3">KCTC 42107</strain>
    </source>
</reference>
<comment type="caution">
    <text evidence="2">The sequence shown here is derived from an EMBL/GenBank/DDBJ whole genome shotgun (WGS) entry which is preliminary data.</text>
</comment>
<evidence type="ECO:0000313" key="3">
    <source>
        <dbReference type="Proteomes" id="UP001597480"/>
    </source>
</evidence>
<feature type="transmembrane region" description="Helical" evidence="1">
    <location>
        <begin position="45"/>
        <end position="70"/>
    </location>
</feature>
<organism evidence="2 3">
    <name type="scientific">Flavobacterium suzhouense</name>
    <dbReference type="NCBI Taxonomy" id="1529638"/>
    <lineage>
        <taxon>Bacteria</taxon>
        <taxon>Pseudomonadati</taxon>
        <taxon>Bacteroidota</taxon>
        <taxon>Flavobacteriia</taxon>
        <taxon>Flavobacteriales</taxon>
        <taxon>Flavobacteriaceae</taxon>
        <taxon>Flavobacterium</taxon>
    </lineage>
</organism>
<keyword evidence="3" id="KW-1185">Reference proteome</keyword>
<gene>
    <name evidence="2" type="ORF">ACFSR3_12775</name>
</gene>
<feature type="transmembrane region" description="Helical" evidence="1">
    <location>
        <begin position="77"/>
        <end position="99"/>
    </location>
</feature>
<proteinExistence type="predicted"/>
<dbReference type="RefSeq" id="WP_379821437.1">
    <property type="nucleotide sequence ID" value="NZ_JBHUMD010000026.1"/>
</dbReference>
<dbReference type="Proteomes" id="UP001597480">
    <property type="component" value="Unassembled WGS sequence"/>
</dbReference>
<keyword evidence="1" id="KW-0472">Membrane</keyword>
<dbReference type="EMBL" id="JBHUMD010000026">
    <property type="protein sequence ID" value="MFD2602935.1"/>
    <property type="molecule type" value="Genomic_DNA"/>
</dbReference>